<comment type="subcellular location">
    <subcellularLocation>
        <location evidence="1">Cell membrane</location>
        <topology evidence="1">Multi-pass membrane protein</topology>
    </subcellularLocation>
</comment>
<dbReference type="Proteomes" id="UP001564408">
    <property type="component" value="Unassembled WGS sequence"/>
</dbReference>
<evidence type="ECO:0000256" key="5">
    <source>
        <dbReference type="ARBA" id="ARBA00022989"/>
    </source>
</evidence>
<feature type="transmembrane region" description="Helical" evidence="7">
    <location>
        <begin position="256"/>
        <end position="279"/>
    </location>
</feature>
<comment type="caution">
    <text evidence="10">The sequence shown here is derived from an EMBL/GenBank/DDBJ whole genome shotgun (WGS) entry which is preliminary data.</text>
</comment>
<gene>
    <name evidence="10" type="ORF">ABC977_14510</name>
</gene>
<feature type="transmembrane region" description="Helical" evidence="7">
    <location>
        <begin position="59"/>
        <end position="78"/>
    </location>
</feature>
<keyword evidence="3" id="KW-1003">Cell membrane</keyword>
<evidence type="ECO:0000256" key="2">
    <source>
        <dbReference type="ARBA" id="ARBA00009425"/>
    </source>
</evidence>
<feature type="transmembrane region" description="Helical" evidence="7">
    <location>
        <begin position="34"/>
        <end position="53"/>
    </location>
</feature>
<dbReference type="InterPro" id="IPR050622">
    <property type="entry name" value="CPA3_antiporter_subunitB"/>
</dbReference>
<dbReference type="Pfam" id="PF04039">
    <property type="entry name" value="MnhB"/>
    <property type="match status" value="1"/>
</dbReference>
<evidence type="ECO:0000313" key="11">
    <source>
        <dbReference type="Proteomes" id="UP001564408"/>
    </source>
</evidence>
<dbReference type="InterPro" id="IPR007182">
    <property type="entry name" value="MnhB"/>
</dbReference>
<keyword evidence="5 7" id="KW-1133">Transmembrane helix</keyword>
<dbReference type="InterPro" id="IPR025383">
    <property type="entry name" value="MrpA_C/MbhD"/>
</dbReference>
<feature type="transmembrane region" description="Helical" evidence="7">
    <location>
        <begin position="6"/>
        <end position="27"/>
    </location>
</feature>
<feature type="domain" description="Na+/H+ antiporter MnhB subunit-related protein" evidence="8">
    <location>
        <begin position="196"/>
        <end position="303"/>
    </location>
</feature>
<dbReference type="PANTHER" id="PTHR33932:SF4">
    <property type="entry name" value="NA(+)_H(+) ANTIPORTER SUBUNIT B"/>
    <property type="match status" value="1"/>
</dbReference>
<evidence type="ECO:0000256" key="1">
    <source>
        <dbReference type="ARBA" id="ARBA00004651"/>
    </source>
</evidence>
<feature type="transmembrane region" description="Helical" evidence="7">
    <location>
        <begin position="99"/>
        <end position="121"/>
    </location>
</feature>
<evidence type="ECO:0000256" key="7">
    <source>
        <dbReference type="SAM" id="Phobius"/>
    </source>
</evidence>
<name>A0ABV4BMB8_9GAMM</name>
<evidence type="ECO:0000256" key="4">
    <source>
        <dbReference type="ARBA" id="ARBA00022692"/>
    </source>
</evidence>
<evidence type="ECO:0000256" key="3">
    <source>
        <dbReference type="ARBA" id="ARBA00022475"/>
    </source>
</evidence>
<feature type="transmembrane region" description="Helical" evidence="7">
    <location>
        <begin position="291"/>
        <end position="311"/>
    </location>
</feature>
<evidence type="ECO:0000259" key="8">
    <source>
        <dbReference type="Pfam" id="PF04039"/>
    </source>
</evidence>
<feature type="transmembrane region" description="Helical" evidence="7">
    <location>
        <begin position="227"/>
        <end position="244"/>
    </location>
</feature>
<keyword evidence="4 7" id="KW-0812">Transmembrane</keyword>
<dbReference type="EMBL" id="JBDKXB010000024">
    <property type="protein sequence ID" value="MEY6433615.1"/>
    <property type="molecule type" value="Genomic_DNA"/>
</dbReference>
<evidence type="ECO:0000259" key="9">
    <source>
        <dbReference type="Pfam" id="PF13244"/>
    </source>
</evidence>
<keyword evidence="11" id="KW-1185">Reference proteome</keyword>
<keyword evidence="6 7" id="KW-0472">Membrane</keyword>
<organism evidence="10 11">
    <name type="scientific">Thioalkalicoccus limnaeus</name>
    <dbReference type="NCBI Taxonomy" id="120681"/>
    <lineage>
        <taxon>Bacteria</taxon>
        <taxon>Pseudomonadati</taxon>
        <taxon>Pseudomonadota</taxon>
        <taxon>Gammaproteobacteria</taxon>
        <taxon>Chromatiales</taxon>
        <taxon>Chromatiaceae</taxon>
        <taxon>Thioalkalicoccus</taxon>
    </lineage>
</organism>
<dbReference type="Pfam" id="PF13244">
    <property type="entry name" value="MbhD"/>
    <property type="match status" value="1"/>
</dbReference>
<protein>
    <submittedName>
        <fullName evidence="10">Hydrogenase subunit MbhD domain-containing protein</fullName>
    </submittedName>
</protein>
<feature type="transmembrane region" description="Helical" evidence="7">
    <location>
        <begin position="157"/>
        <end position="175"/>
    </location>
</feature>
<evidence type="ECO:0000256" key="6">
    <source>
        <dbReference type="ARBA" id="ARBA00023136"/>
    </source>
</evidence>
<dbReference type="PANTHER" id="PTHR33932">
    <property type="entry name" value="NA(+)/H(+) ANTIPORTER SUBUNIT B"/>
    <property type="match status" value="1"/>
</dbReference>
<sequence>MNQGLTLALAVDLGLTLAALGLAAWVIGTGRSEAAIVGFVAYGLLLALVWVRLAAPDVALTEAAIGSGLTGLLLLGAARRLRGTEAAFDVPPERPPRAQHWLAALFSALVALALAGVVLTLPEPAPSLAPEAVANLPQTGLGNAVTGVLLAYRALDTLLETLVLLLALVAVWSLAPDRAWGGRPRLWHPERGGALTLLAQLLPPFGIVVGLYLFWNGANAPGGAFQGGTILAAMWLLVMLAGLARAPTIDARWLRWLVIAGPAVFLGIALLGFAIAGAFLGYPPALAKPLILIIETALTLSIAATLALLIAGPPQPGPPS</sequence>
<evidence type="ECO:0000313" key="10">
    <source>
        <dbReference type="EMBL" id="MEY6433615.1"/>
    </source>
</evidence>
<feature type="domain" description="MrpA C-terminal/MbhD" evidence="9">
    <location>
        <begin position="19"/>
        <end position="82"/>
    </location>
</feature>
<accession>A0ABV4BMB8</accession>
<reference evidence="10 11" key="1">
    <citation type="submission" date="2024-05" db="EMBL/GenBank/DDBJ databases">
        <title>Genome Sequence and Characterization of the New Strain Purple Sulfur Bacterium of Genus Thioalkalicoccus.</title>
        <authorList>
            <person name="Bryantseva I.A."/>
            <person name="Kyndt J.A."/>
            <person name="Imhoff J.F."/>
        </authorList>
    </citation>
    <scope>NUCLEOTIDE SEQUENCE [LARGE SCALE GENOMIC DNA]</scope>
    <source>
        <strain evidence="10 11">Um2</strain>
    </source>
</reference>
<feature type="transmembrane region" description="Helical" evidence="7">
    <location>
        <begin position="195"/>
        <end position="215"/>
    </location>
</feature>
<proteinExistence type="inferred from homology"/>
<dbReference type="RefSeq" id="WP_369668000.1">
    <property type="nucleotide sequence ID" value="NZ_JBDKXB010000024.1"/>
</dbReference>
<comment type="similarity">
    <text evidence="2">Belongs to the CPA3 antiporters (TC 2.A.63) subunit B family.</text>
</comment>